<dbReference type="OrthoDB" id="1207270at2"/>
<organism evidence="2 3">
    <name type="scientific">Chitinophaga japonensis</name>
    <name type="common">Flexibacter japonensis</name>
    <dbReference type="NCBI Taxonomy" id="104662"/>
    <lineage>
        <taxon>Bacteria</taxon>
        <taxon>Pseudomonadati</taxon>
        <taxon>Bacteroidota</taxon>
        <taxon>Chitinophagia</taxon>
        <taxon>Chitinophagales</taxon>
        <taxon>Chitinophagaceae</taxon>
        <taxon>Chitinophaga</taxon>
    </lineage>
</organism>
<evidence type="ECO:0000259" key="1">
    <source>
        <dbReference type="Pfam" id="PF04738"/>
    </source>
</evidence>
<proteinExistence type="predicted"/>
<evidence type="ECO:0000313" key="3">
    <source>
        <dbReference type="Proteomes" id="UP000316778"/>
    </source>
</evidence>
<feature type="domain" description="Lantibiotic dehydratase N-terminal" evidence="1">
    <location>
        <begin position="141"/>
        <end position="425"/>
    </location>
</feature>
<accession>A0A562ST41</accession>
<dbReference type="Pfam" id="PF04738">
    <property type="entry name" value="Lant_dehydr_N"/>
    <property type="match status" value="2"/>
</dbReference>
<feature type="domain" description="Lantibiotic dehydratase N-terminal" evidence="1">
    <location>
        <begin position="594"/>
        <end position="807"/>
    </location>
</feature>
<dbReference type="EMBL" id="VLLG01000005">
    <property type="protein sequence ID" value="TWI84194.1"/>
    <property type="molecule type" value="Genomic_DNA"/>
</dbReference>
<keyword evidence="3" id="KW-1185">Reference proteome</keyword>
<protein>
    <submittedName>
        <fullName evidence="2">Lantibiotic biosynthesis dehydratase-like protein</fullName>
    </submittedName>
</protein>
<dbReference type="AlphaFoldDB" id="A0A562ST41"/>
<name>A0A562ST41_CHIJA</name>
<dbReference type="RefSeq" id="WP_145717732.1">
    <property type="nucleotide sequence ID" value="NZ_BAAAFY010000002.1"/>
</dbReference>
<comment type="caution">
    <text evidence="2">The sequence shown here is derived from an EMBL/GenBank/DDBJ whole genome shotgun (WGS) entry which is preliminary data.</text>
</comment>
<evidence type="ECO:0000313" key="2">
    <source>
        <dbReference type="EMBL" id="TWI84194.1"/>
    </source>
</evidence>
<dbReference type="Proteomes" id="UP000316778">
    <property type="component" value="Unassembled WGS sequence"/>
</dbReference>
<reference evidence="2 3" key="1">
    <citation type="journal article" date="2013" name="Stand. Genomic Sci.">
        <title>Genomic Encyclopedia of Type Strains, Phase I: The one thousand microbial genomes (KMG-I) project.</title>
        <authorList>
            <person name="Kyrpides N.C."/>
            <person name="Woyke T."/>
            <person name="Eisen J.A."/>
            <person name="Garrity G."/>
            <person name="Lilburn T.G."/>
            <person name="Beck B.J."/>
            <person name="Whitman W.B."/>
            <person name="Hugenholtz P."/>
            <person name="Klenk H.P."/>
        </authorList>
    </citation>
    <scope>NUCLEOTIDE SEQUENCE [LARGE SCALE GENOMIC DNA]</scope>
    <source>
        <strain evidence="2 3">DSM 13484</strain>
    </source>
</reference>
<sequence>MTLQIFPYALVRYASMPFRELDTLHMPGISTHITATSQLNAQLQQQRDALCDQLFTTVQAAEDHKERQRLLQLKRNIYNGKIPAGATAMWIAQDKDPALHAALQAYLQLHEEQQSLLRAWEKSFKQHIIRSRRQLQAWAQQELLRSGILLSSPVLYGQLDGFAAADPAAFRNRELKNEYSLLRYITRMAGKTSPFSTFTYTGTATLRPELTGFQQPAVHAGIDSHIRLNNGLFAYIRSLMIHHPVLNEILEVKLNVTAVKEEEQLCFLVNYFNVEAFQRMPARNLPLWLFGFLQEHGTLASGALTDILAQHIPDTDRESIKAFLQKLSASGFLEPGIGCSGVDPGWDAALARFLMPHIRQYPAAAALHRLLELLAEWKGIYAGADVMQRRRLLDETAATLNKMLCALQEEAGLPVITATPDTATVTAAAGAASSTSAFEVDRFAPRYFMSQDIFYEDACTQESGKLPAAAVQLFLQKADKLCTLLEPMDTLQEERQRMRHFFLQHFDAAHTMPVTAFYHAYYLHEKKQAAAQQGKGNPLLEPMPIPDTMQLKLHPSLIDISAQAAASAARGIARGLFVQFYNEPQNGEPVLHGVVNALLPGMGKVAGRFLHLFDPAVADAFLEWNTSLQPDCMMMELNDGSTFNANIHPPLLPYEICMPGGNNNYPVNRQVSLRDVTVQYNSDTDLLSLYHAGERKEIFAYDLCLESFYSRSHFYRLLAHFNPEPRLPLRRLIAAVDLQHAAAFTPQDDVQLKPRIVFEKQVVIRRKGWLVKTAAVPEQQQGETDAAYFLRLQGWRERHGLPEHVFLFLKSPYIKAQPGAQSRLQRDDYKPQYICFTQPLLVILLKKLLGRAGAYCYLEEMLPHAAHLQQHGPASTVTEYMLHWYKC</sequence>
<dbReference type="InterPro" id="IPR006827">
    <property type="entry name" value="Lant_deHydtase_N"/>
</dbReference>
<gene>
    <name evidence="2" type="ORF">LX66_4557</name>
</gene>